<dbReference type="Gene3D" id="2.130.10.130">
    <property type="entry name" value="Integrin alpha, N-terminal"/>
    <property type="match status" value="3"/>
</dbReference>
<evidence type="ECO:0000256" key="1">
    <source>
        <dbReference type="ARBA" id="ARBA00022729"/>
    </source>
</evidence>
<dbReference type="Pfam" id="PF07593">
    <property type="entry name" value="UnbV_ASPIC"/>
    <property type="match status" value="1"/>
</dbReference>
<keyword evidence="5" id="KW-1185">Reference proteome</keyword>
<feature type="chain" id="PRO_5020895269" evidence="2">
    <location>
        <begin position="25"/>
        <end position="1105"/>
    </location>
</feature>
<dbReference type="RefSeq" id="WP_136456470.1">
    <property type="nucleotide sequence ID" value="NZ_SRSF01000001.1"/>
</dbReference>
<dbReference type="SUPFAM" id="SSF69318">
    <property type="entry name" value="Integrin alpha N-terminal domain"/>
    <property type="match status" value="3"/>
</dbReference>
<dbReference type="PANTHER" id="PTHR16026">
    <property type="entry name" value="CARTILAGE ACIDIC PROTEIN 1"/>
    <property type="match status" value="1"/>
</dbReference>
<gene>
    <name evidence="4" type="ORF">E4021_03260</name>
</gene>
<protein>
    <submittedName>
        <fullName evidence="4">CRTAC1 family protein</fullName>
    </submittedName>
</protein>
<dbReference type="OrthoDB" id="9816120at2"/>
<reference evidence="4 5" key="1">
    <citation type="submission" date="2019-04" db="EMBL/GenBank/DDBJ databases">
        <title>Lewinella litorea sp. nov., isolated from a marine sand.</title>
        <authorList>
            <person name="Yoon J.-H."/>
        </authorList>
    </citation>
    <scope>NUCLEOTIDE SEQUENCE [LARGE SCALE GENOMIC DNA]</scope>
    <source>
        <strain evidence="4 5">HSMS-39</strain>
    </source>
</reference>
<dbReference type="InterPro" id="IPR028994">
    <property type="entry name" value="Integrin_alpha_N"/>
</dbReference>
<dbReference type="Proteomes" id="UP000308528">
    <property type="component" value="Unassembled WGS sequence"/>
</dbReference>
<sequence>MRVFHFTKVLAGALVLYLWAGCQADPVIENNAPPWDGQRRFEALAPEVSGVLFANTLDFDEDFNIYTYRNFYNGGGVALGDVNNDGLTDIYLSGNRVANRLFLNRGDMRFEDVTETAGVGGRAAWSTGVTMADVNADGFLDLYVCNSGDIDGDNRRNELFINQQDGTFREAAAEFGLDNEGLSTHGVFFDYDQDGDLDFYLLNNSYQAIGSFNLERNVRPVRDSIGGDRLYQNRDGFFYDVSEEAGIYGSIIGFGLGVTVGDVDKDGWPDIFVSNDFFERDYLYMNNGDGTFRETLTEAMQSISAASMGADLADIDNDGYSELFVTEMLPASNQRMKEATTFENWNRYQYNLKNDYFHQFTRNVLQRNNRDGTFTEIGRLSGVEATDWSWGALIFDMDNDGYKDLFVANGIYQDLTNRDFLDYIADDEFKRKVTATGKVDFSVLVDAIPSNPVRNFAFQNLGPAGDYRFRNMAQEWGLDLKGFSNGAAYGDLDNDGDLDLVINNTNAAALVYRNHSSGNHWLQLELRGKGNNPFAVGAKATVVSGDREFYLEHMPMRGFESSMQYRLHFGLGDIDYIDRVDIVWPNGKQSSLPGPAVDQLLIVSEAQSATSPAESPPPPPPALLRDVAPALRGIDFVHRENRYSDFDRDPLIYHMLSADGPALCAGDFNRDGREDFYLGGARDQSGGLYVSAGEGYRSRATAMLEADKVSEDVACACFDADGDGDEDLYVVSGSSEFGNASTALFDRLYLNGPGGWTKSTQLLPSARQTSAGGAVAPYDIDGDGDLDLFVGSRLRSGVYGVPADSYLLLNDGDGKFEEQTVENLGMVTAAGWVDLTGDSRKELLVVGEFMAPTAFAYADGQLSKIELPEEIAELTGWYTALEIADLDGDGREDVVLGNHGLNSRFRATADRPVMMHVNDFDGNGSAEQVVSMYEGDRAYPTPLLHDLVKQMPGLRKRYLKYTDFGDETMEDIFGAELLGKSVYYAATEFRSLVLMNHGEGELAVRFLPHAAQETPVYAIAVDDVDADGDPDLILGGNFYYVKPEMGRYDAGRGLLLRNDGQGNFTAVDAAESGLKIPGEIRGIAVLSDGRYVFARNNAAPALLER</sequence>
<dbReference type="InterPro" id="IPR013517">
    <property type="entry name" value="FG-GAP"/>
</dbReference>
<dbReference type="InterPro" id="IPR011519">
    <property type="entry name" value="UnbV_ASPIC"/>
</dbReference>
<organism evidence="4 5">
    <name type="scientific">Neolewinella litorea</name>
    <dbReference type="NCBI Taxonomy" id="2562452"/>
    <lineage>
        <taxon>Bacteria</taxon>
        <taxon>Pseudomonadati</taxon>
        <taxon>Bacteroidota</taxon>
        <taxon>Saprospiria</taxon>
        <taxon>Saprospirales</taxon>
        <taxon>Lewinellaceae</taxon>
        <taxon>Neolewinella</taxon>
    </lineage>
</organism>
<dbReference type="PANTHER" id="PTHR16026:SF0">
    <property type="entry name" value="CARTILAGE ACIDIC PROTEIN 1"/>
    <property type="match status" value="1"/>
</dbReference>
<dbReference type="PROSITE" id="PS51257">
    <property type="entry name" value="PROKAR_LIPOPROTEIN"/>
    <property type="match status" value="1"/>
</dbReference>
<comment type="caution">
    <text evidence="4">The sequence shown here is derived from an EMBL/GenBank/DDBJ whole genome shotgun (WGS) entry which is preliminary data.</text>
</comment>
<evidence type="ECO:0000256" key="2">
    <source>
        <dbReference type="SAM" id="SignalP"/>
    </source>
</evidence>
<dbReference type="Pfam" id="PF13517">
    <property type="entry name" value="FG-GAP_3"/>
    <property type="match status" value="5"/>
</dbReference>
<dbReference type="AlphaFoldDB" id="A0A4S4NNP0"/>
<feature type="domain" description="ASPIC/UnbV" evidence="3">
    <location>
        <begin position="535"/>
        <end position="601"/>
    </location>
</feature>
<name>A0A4S4NNP0_9BACT</name>
<evidence type="ECO:0000313" key="5">
    <source>
        <dbReference type="Proteomes" id="UP000308528"/>
    </source>
</evidence>
<evidence type="ECO:0000313" key="4">
    <source>
        <dbReference type="EMBL" id="THH41626.1"/>
    </source>
</evidence>
<dbReference type="EMBL" id="SRSF01000001">
    <property type="protein sequence ID" value="THH41626.1"/>
    <property type="molecule type" value="Genomic_DNA"/>
</dbReference>
<proteinExistence type="predicted"/>
<feature type="signal peptide" evidence="2">
    <location>
        <begin position="1"/>
        <end position="24"/>
    </location>
</feature>
<evidence type="ECO:0000259" key="3">
    <source>
        <dbReference type="Pfam" id="PF07593"/>
    </source>
</evidence>
<keyword evidence="1 2" id="KW-0732">Signal</keyword>
<dbReference type="InterPro" id="IPR027039">
    <property type="entry name" value="Crtac1"/>
</dbReference>
<accession>A0A4S4NNP0</accession>